<organism evidence="1 2">
    <name type="scientific">Dioscorea alata</name>
    <name type="common">Purple yam</name>
    <dbReference type="NCBI Taxonomy" id="55571"/>
    <lineage>
        <taxon>Eukaryota</taxon>
        <taxon>Viridiplantae</taxon>
        <taxon>Streptophyta</taxon>
        <taxon>Embryophyta</taxon>
        <taxon>Tracheophyta</taxon>
        <taxon>Spermatophyta</taxon>
        <taxon>Magnoliopsida</taxon>
        <taxon>Liliopsida</taxon>
        <taxon>Dioscoreales</taxon>
        <taxon>Dioscoreaceae</taxon>
        <taxon>Dioscorea</taxon>
    </lineage>
</organism>
<keyword evidence="1" id="KW-0418">Kinase</keyword>
<evidence type="ECO:0000313" key="2">
    <source>
        <dbReference type="Proteomes" id="UP000827976"/>
    </source>
</evidence>
<dbReference type="EMBL" id="CM037018">
    <property type="protein sequence ID" value="KAH7673963.1"/>
    <property type="molecule type" value="Genomic_DNA"/>
</dbReference>
<keyword evidence="1" id="KW-0808">Transferase</keyword>
<protein>
    <submittedName>
        <fullName evidence="1">Non-specific serine/threonine protein kinase protein</fullName>
        <ecNumber evidence="1">2.7.11.1</ecNumber>
    </submittedName>
</protein>
<gene>
    <name evidence="1" type="ORF">IHE45_08G040500</name>
</gene>
<proteinExistence type="predicted"/>
<comment type="caution">
    <text evidence="1">The sequence shown here is derived from an EMBL/GenBank/DDBJ whole genome shotgun (WGS) entry which is preliminary data.</text>
</comment>
<dbReference type="EC" id="2.7.11.1" evidence="1"/>
<keyword evidence="2" id="KW-1185">Reference proteome</keyword>
<accession>A0ACB7VI95</accession>
<keyword evidence="1" id="KW-0723">Serine/threonine-protein kinase</keyword>
<name>A0ACB7VI95_DIOAL</name>
<evidence type="ECO:0000313" key="1">
    <source>
        <dbReference type="EMBL" id="KAH7673963.1"/>
    </source>
</evidence>
<reference evidence="2" key="1">
    <citation type="journal article" date="2022" name="Nat. Commun.">
        <title>Chromosome evolution and the genetic basis of agronomically important traits in greater yam.</title>
        <authorList>
            <person name="Bredeson J.V."/>
            <person name="Lyons J.B."/>
            <person name="Oniyinde I.O."/>
            <person name="Okereke N.R."/>
            <person name="Kolade O."/>
            <person name="Nnabue I."/>
            <person name="Nwadili C.O."/>
            <person name="Hribova E."/>
            <person name="Parker M."/>
            <person name="Nwogha J."/>
            <person name="Shu S."/>
            <person name="Carlson J."/>
            <person name="Kariba R."/>
            <person name="Muthemba S."/>
            <person name="Knop K."/>
            <person name="Barton G.J."/>
            <person name="Sherwood A.V."/>
            <person name="Lopez-Montes A."/>
            <person name="Asiedu R."/>
            <person name="Jamnadass R."/>
            <person name="Muchugi A."/>
            <person name="Goodstein D."/>
            <person name="Egesi C.N."/>
            <person name="Featherston J."/>
            <person name="Asfaw A."/>
            <person name="Simpson G.G."/>
            <person name="Dolezel J."/>
            <person name="Hendre P.S."/>
            <person name="Van Deynze A."/>
            <person name="Kumar P.L."/>
            <person name="Obidiegwu J.E."/>
            <person name="Bhattacharjee R."/>
            <person name="Rokhsar D.S."/>
        </authorList>
    </citation>
    <scope>NUCLEOTIDE SEQUENCE [LARGE SCALE GENOMIC DNA]</scope>
    <source>
        <strain evidence="2">cv. TDa95/00328</strain>
    </source>
</reference>
<sequence>MLGAKTLYLALLIILIPASSNGFPYTSFNSSNTKDDFFFSNDAGVRLGALQITPDNHNNNLLVNRSGRVIYSTPFNLWQPLNSTTNQSASFSTSFLINIANVTLNPGEGIAFVIVPSLAEPPLASFGGYLGLTNGTLDGKPSNQIIAVEFDTVKQEANNDPDDNHVGLNINSVKSVATTSLSPLGIKIASFPATNYTVWIDYDGVAHRINVFIASQGVAKPSNPALSEHLDISLYVASLSYFGFAGSTSTNVELNCVLEWNLNVEAFPGDDKKDGIAVWIIAVIVIVSIAVVMVVGYLVYRRRMKKRNPVVLLGALKSLPGTPKEFKFKELKKATKNFDEKMRLGQGGFGVVYKGVLPEDATEVAVKKFSRDSTKGVDDFLSELIIINKLRHKHLVKLVGWCHENGVLLLVYDYMPNGSLDTHLFGGPVLQWSLRYNIISGVASALHYLHNEYDERVVHRDLKASNIMLDAAFNARLGDFGLARALETDKTSYAEMEQLGVPGTVGYIAPECFHTGKATRESDVYAFGAVILETVCGRRPRCDVSGFQSLVDWVWKLHREGSILDAVDVRLAGEYEPEEAQRLLQLGLACSHPAPGERPKAEAVVQIIGGAVAPPFVPPFKPAFIWPAAVVDYDILASTSTISLSATSASWTPLSLSKD</sequence>
<dbReference type="Proteomes" id="UP000827976">
    <property type="component" value="Chromosome 8"/>
</dbReference>